<dbReference type="EMBL" id="CP089984">
    <property type="protein sequence ID" value="WXB18059.1"/>
    <property type="molecule type" value="Genomic_DNA"/>
</dbReference>
<dbReference type="RefSeq" id="WP_394827699.1">
    <property type="nucleotide sequence ID" value="NZ_CP089984.1"/>
</dbReference>
<protein>
    <submittedName>
        <fullName evidence="2">NAD-dependent epimerase/dehydratase family protein</fullName>
    </submittedName>
</protein>
<dbReference type="NCBIfam" id="TIGR03466">
    <property type="entry name" value="HpnA"/>
    <property type="match status" value="1"/>
</dbReference>
<evidence type="ECO:0000259" key="1">
    <source>
        <dbReference type="Pfam" id="PF01370"/>
    </source>
</evidence>
<dbReference type="SUPFAM" id="SSF51735">
    <property type="entry name" value="NAD(P)-binding Rossmann-fold domains"/>
    <property type="match status" value="1"/>
</dbReference>
<dbReference type="InterPro" id="IPR051783">
    <property type="entry name" value="NAD(P)-dependent_oxidoreduct"/>
</dbReference>
<dbReference type="PANTHER" id="PTHR48079:SF6">
    <property type="entry name" value="NAD(P)-BINDING DOMAIN-CONTAINING PROTEIN-RELATED"/>
    <property type="match status" value="1"/>
</dbReference>
<dbReference type="CDD" id="cd05228">
    <property type="entry name" value="AR_FR_like_1_SDR_e"/>
    <property type="match status" value="1"/>
</dbReference>
<accession>A0ABZ2M6G7</accession>
<evidence type="ECO:0000313" key="3">
    <source>
        <dbReference type="Proteomes" id="UP001370348"/>
    </source>
</evidence>
<dbReference type="InterPro" id="IPR036291">
    <property type="entry name" value="NAD(P)-bd_dom_sf"/>
</dbReference>
<reference evidence="2 3" key="1">
    <citation type="submission" date="2021-12" db="EMBL/GenBank/DDBJ databases">
        <title>Discovery of the Pendulisporaceae a myxobacterial family with distinct sporulation behavior and unique specialized metabolism.</title>
        <authorList>
            <person name="Garcia R."/>
            <person name="Popoff A."/>
            <person name="Bader C.D."/>
            <person name="Loehr J."/>
            <person name="Walesch S."/>
            <person name="Walt C."/>
            <person name="Boldt J."/>
            <person name="Bunk B."/>
            <person name="Haeckl F.J.F.P.J."/>
            <person name="Gunesch A.P."/>
            <person name="Birkelbach J."/>
            <person name="Nuebel U."/>
            <person name="Pietschmann T."/>
            <person name="Bach T."/>
            <person name="Mueller R."/>
        </authorList>
    </citation>
    <scope>NUCLEOTIDE SEQUENCE [LARGE SCALE GENOMIC DNA]</scope>
    <source>
        <strain evidence="2 3">MSr11954</strain>
    </source>
</reference>
<gene>
    <name evidence="2" type="ORF">LZC94_12460</name>
</gene>
<dbReference type="Gene3D" id="3.40.50.720">
    <property type="entry name" value="NAD(P)-binding Rossmann-like Domain"/>
    <property type="match status" value="1"/>
</dbReference>
<name>A0ABZ2M6G7_9BACT</name>
<dbReference type="Proteomes" id="UP001370348">
    <property type="component" value="Chromosome"/>
</dbReference>
<dbReference type="Pfam" id="PF01370">
    <property type="entry name" value="Epimerase"/>
    <property type="match status" value="1"/>
</dbReference>
<keyword evidence="3" id="KW-1185">Reference proteome</keyword>
<evidence type="ECO:0000313" key="2">
    <source>
        <dbReference type="EMBL" id="WXB18059.1"/>
    </source>
</evidence>
<dbReference type="InterPro" id="IPR017829">
    <property type="entry name" value="Hopanoid-assoc_sugar_epimerase"/>
</dbReference>
<dbReference type="PANTHER" id="PTHR48079">
    <property type="entry name" value="PROTEIN YEEZ"/>
    <property type="match status" value="1"/>
</dbReference>
<feature type="domain" description="NAD-dependent epimerase/dehydratase" evidence="1">
    <location>
        <begin position="6"/>
        <end position="236"/>
    </location>
</feature>
<sequence>MNVTKVLVTGASGFVGANVVRALLERGRSVRVLVRPTSDRGNIEGLDVEVFEGDLRDEGAVARAVRGCDEVYHVAAEYTFWSSAPKETYRSNVDGTAHVMEACLRSEVRRVVYTSTVGTIGLAPGPGGDLGARDERTPLAEGQLAGHYKRSKFDAEKLVLDYAGRGLPVVIVNPSAPVGPWDRKPTPTGQILVDFMLGKLPAFVDTGLNIVHVRDVAEGHLLAAEKGRVGERYILGHQNMTLAQILQTLGRITGKRAPTTRIPYGVAYAAGWLSTAFSDLVTHKPPAIPLESVKMAKRHMFFSSAKALSELDLPQTPVEKAFEDALDWFAKRHYFKAA</sequence>
<proteinExistence type="predicted"/>
<organism evidence="2 3">
    <name type="scientific">Pendulispora albinea</name>
    <dbReference type="NCBI Taxonomy" id="2741071"/>
    <lineage>
        <taxon>Bacteria</taxon>
        <taxon>Pseudomonadati</taxon>
        <taxon>Myxococcota</taxon>
        <taxon>Myxococcia</taxon>
        <taxon>Myxococcales</taxon>
        <taxon>Sorangiineae</taxon>
        <taxon>Pendulisporaceae</taxon>
        <taxon>Pendulispora</taxon>
    </lineage>
</organism>
<dbReference type="InterPro" id="IPR001509">
    <property type="entry name" value="Epimerase_deHydtase"/>
</dbReference>